<dbReference type="SUPFAM" id="SSF64356">
    <property type="entry name" value="SNARE-like"/>
    <property type="match status" value="1"/>
</dbReference>
<dbReference type="Gene3D" id="3.30.450.50">
    <property type="entry name" value="Longin domain"/>
    <property type="match status" value="1"/>
</dbReference>
<reference evidence="3" key="1">
    <citation type="journal article" date="2024" name="IScience">
        <title>Strigolactones Initiate the Formation of Haustorium-like Structures in Castilleja.</title>
        <authorList>
            <person name="Buerger M."/>
            <person name="Peterson D."/>
            <person name="Chory J."/>
        </authorList>
    </citation>
    <scope>NUCLEOTIDE SEQUENCE [LARGE SCALE GENOMIC DNA]</scope>
</reference>
<proteinExistence type="predicted"/>
<name>A0ABD3EGU4_9LAMI</name>
<accession>A0ABD3EGU4</accession>
<protein>
    <recommendedName>
        <fullName evidence="4">Longin domain-containing protein</fullName>
    </recommendedName>
</protein>
<keyword evidence="1" id="KW-1133">Transmembrane helix</keyword>
<evidence type="ECO:0000256" key="1">
    <source>
        <dbReference type="SAM" id="Phobius"/>
    </source>
</evidence>
<keyword evidence="3" id="KW-1185">Reference proteome</keyword>
<dbReference type="Proteomes" id="UP001632038">
    <property type="component" value="Unassembled WGS sequence"/>
</dbReference>
<evidence type="ECO:0000313" key="3">
    <source>
        <dbReference type="Proteomes" id="UP001632038"/>
    </source>
</evidence>
<dbReference type="InterPro" id="IPR011012">
    <property type="entry name" value="Longin-like_dom_sf"/>
</dbReference>
<dbReference type="InterPro" id="IPR044783">
    <property type="entry name" value="PHYL"/>
</dbReference>
<dbReference type="PANTHER" id="PTHR47461">
    <property type="entry name" value="PHYTOLONGIN PHYL1.2"/>
    <property type="match status" value="1"/>
</dbReference>
<comment type="caution">
    <text evidence="2">The sequence shown here is derived from an EMBL/GenBank/DDBJ whole genome shotgun (WGS) entry which is preliminary data.</text>
</comment>
<keyword evidence="1" id="KW-0812">Transmembrane</keyword>
<dbReference type="AlphaFoldDB" id="A0ABD3EGU4"/>
<dbReference type="EMBL" id="JAVIJP010000005">
    <property type="protein sequence ID" value="KAL3653642.1"/>
    <property type="molecule type" value="Genomic_DNA"/>
</dbReference>
<gene>
    <name evidence="2" type="ORF">CASFOL_003323</name>
</gene>
<evidence type="ECO:0008006" key="4">
    <source>
        <dbReference type="Google" id="ProtNLM"/>
    </source>
</evidence>
<sequence>MIPDPNLIHYACIAQGTTVIAEFNSNDAALGPIAANCLTKTPPFHTTFTHTIRSRTYTFLIDEPLVYFAIFDDKLETSEGLAFLKNVRSAFRGFFINGGNRKLEKLTSHCFQGEFNPVFRQLLAPAPYHTDGFGSPTQSVITTRPKPRPEKAVQKMKNILLGKTKNNDENGGSGIGLSGEFPIVKHKNRDLLRAAEMNGKHERANKVWKRHVWVVLSLDLMICAIMFGVWLCVCNGLTCLET</sequence>
<keyword evidence="1" id="KW-0472">Membrane</keyword>
<organism evidence="2 3">
    <name type="scientific">Castilleja foliolosa</name>
    <dbReference type="NCBI Taxonomy" id="1961234"/>
    <lineage>
        <taxon>Eukaryota</taxon>
        <taxon>Viridiplantae</taxon>
        <taxon>Streptophyta</taxon>
        <taxon>Embryophyta</taxon>
        <taxon>Tracheophyta</taxon>
        <taxon>Spermatophyta</taxon>
        <taxon>Magnoliopsida</taxon>
        <taxon>eudicotyledons</taxon>
        <taxon>Gunneridae</taxon>
        <taxon>Pentapetalae</taxon>
        <taxon>asterids</taxon>
        <taxon>lamiids</taxon>
        <taxon>Lamiales</taxon>
        <taxon>Orobanchaceae</taxon>
        <taxon>Pedicularideae</taxon>
        <taxon>Castillejinae</taxon>
        <taxon>Castilleja</taxon>
    </lineage>
</organism>
<evidence type="ECO:0000313" key="2">
    <source>
        <dbReference type="EMBL" id="KAL3653642.1"/>
    </source>
</evidence>
<feature type="transmembrane region" description="Helical" evidence="1">
    <location>
        <begin position="212"/>
        <end position="231"/>
    </location>
</feature>
<dbReference type="PANTHER" id="PTHR47461:SF3">
    <property type="entry name" value="PHYTOLONGIN PHYL2.2"/>
    <property type="match status" value="1"/>
</dbReference>